<keyword evidence="2" id="KW-1185">Reference proteome</keyword>
<evidence type="ECO:0000313" key="2">
    <source>
        <dbReference type="Proteomes" id="UP000319715"/>
    </source>
</evidence>
<protein>
    <submittedName>
        <fullName evidence="1">Sulfurtransferase</fullName>
    </submittedName>
</protein>
<feature type="non-terminal residue" evidence="1">
    <location>
        <position position="1"/>
    </location>
</feature>
<organism evidence="1 2">
    <name type="scientific">Pantoea dispersa</name>
    <dbReference type="NCBI Taxonomy" id="59814"/>
    <lineage>
        <taxon>Bacteria</taxon>
        <taxon>Pseudomonadati</taxon>
        <taxon>Pseudomonadota</taxon>
        <taxon>Gammaproteobacteria</taxon>
        <taxon>Enterobacterales</taxon>
        <taxon>Erwiniaceae</taxon>
        <taxon>Pantoea</taxon>
    </lineage>
</organism>
<name>A0ABY2ZQV2_9GAMM</name>
<gene>
    <name evidence="1" type="ORF">FK492_24425</name>
</gene>
<evidence type="ECO:0000313" key="1">
    <source>
        <dbReference type="EMBL" id="TQC56242.1"/>
    </source>
</evidence>
<dbReference type="Proteomes" id="UP000319715">
    <property type="component" value="Unassembled WGS sequence"/>
</dbReference>
<dbReference type="EMBL" id="VICF01000211">
    <property type="protein sequence ID" value="TQC56242.1"/>
    <property type="molecule type" value="Genomic_DNA"/>
</dbReference>
<reference evidence="1 2" key="1">
    <citation type="submission" date="2019-06" db="EMBL/GenBank/DDBJ databases">
        <title>Pantoea dispersa Assembly.</title>
        <authorList>
            <person name="Wang J."/>
        </authorList>
    </citation>
    <scope>NUCLEOTIDE SEQUENCE [LARGE SCALE GENOMIC DNA]</scope>
    <source>
        <strain evidence="2">bio</strain>
    </source>
</reference>
<comment type="caution">
    <text evidence="1">The sequence shown here is derived from an EMBL/GenBank/DDBJ whole genome shotgun (WGS) entry which is preliminary data.</text>
</comment>
<proteinExistence type="predicted"/>
<sequence length="35" mass="3834">LGYFEEVGGEGYDGRCFVFDERVALDPQLEPLVGG</sequence>
<accession>A0ABY2ZQV2</accession>